<reference evidence="1 2" key="2">
    <citation type="submission" date="2018-06" db="EMBL/GenBank/DDBJ databases">
        <title>Metagenomic assembly of (sub)arctic Cyanobacteria and their associated microbiome from non-axenic cultures.</title>
        <authorList>
            <person name="Baurain D."/>
        </authorList>
    </citation>
    <scope>NUCLEOTIDE SEQUENCE [LARGE SCALE GENOMIC DNA]</scope>
    <source>
        <strain evidence="1">ULC027bin1</strain>
    </source>
</reference>
<dbReference type="InterPro" id="IPR036390">
    <property type="entry name" value="WH_DNA-bd_sf"/>
</dbReference>
<accession>A0A2W4WT00</accession>
<organism evidence="1 2">
    <name type="scientific">Phormidesmis priestleyi</name>
    <dbReference type="NCBI Taxonomy" id="268141"/>
    <lineage>
        <taxon>Bacteria</taxon>
        <taxon>Bacillati</taxon>
        <taxon>Cyanobacteriota</taxon>
        <taxon>Cyanophyceae</taxon>
        <taxon>Leptolyngbyales</taxon>
        <taxon>Leptolyngbyaceae</taxon>
        <taxon>Phormidesmis</taxon>
    </lineage>
</organism>
<gene>
    <name evidence="1" type="ORF">DCF15_19050</name>
</gene>
<protein>
    <recommendedName>
        <fullName evidence="3">Transcriptional regulator</fullName>
    </recommendedName>
</protein>
<evidence type="ECO:0008006" key="3">
    <source>
        <dbReference type="Google" id="ProtNLM"/>
    </source>
</evidence>
<sequence>MDSQTKNYLIENAQSLFRDYLEKIPPGADDKPSLHRAYDLLVLLASGPNSAPALATYLKLSAHTIFEYMGVLESAGLPIARMSRTNQKATGRPITVFYLKQDID</sequence>
<name>A0A2W4WT00_9CYAN</name>
<evidence type="ECO:0000313" key="1">
    <source>
        <dbReference type="EMBL" id="PZO47432.1"/>
    </source>
</evidence>
<dbReference type="SUPFAM" id="SSF46785">
    <property type="entry name" value="Winged helix' DNA-binding domain"/>
    <property type="match status" value="1"/>
</dbReference>
<evidence type="ECO:0000313" key="2">
    <source>
        <dbReference type="Proteomes" id="UP000249794"/>
    </source>
</evidence>
<comment type="caution">
    <text evidence="1">The sequence shown here is derived from an EMBL/GenBank/DDBJ whole genome shotgun (WGS) entry which is preliminary data.</text>
</comment>
<proteinExistence type="predicted"/>
<dbReference type="AlphaFoldDB" id="A0A2W4WT00"/>
<reference evidence="2" key="1">
    <citation type="submission" date="2018-04" db="EMBL/GenBank/DDBJ databases">
        <authorList>
            <person name="Cornet L."/>
        </authorList>
    </citation>
    <scope>NUCLEOTIDE SEQUENCE [LARGE SCALE GENOMIC DNA]</scope>
</reference>
<dbReference type="Proteomes" id="UP000249794">
    <property type="component" value="Unassembled WGS sequence"/>
</dbReference>
<dbReference type="EMBL" id="QBMP01000274">
    <property type="protein sequence ID" value="PZO47432.1"/>
    <property type="molecule type" value="Genomic_DNA"/>
</dbReference>